<keyword evidence="3" id="KW-0285">Flavoprotein</keyword>
<evidence type="ECO:0000256" key="3">
    <source>
        <dbReference type="ARBA" id="ARBA00022630"/>
    </source>
</evidence>
<dbReference type="InterPro" id="IPR016169">
    <property type="entry name" value="FAD-bd_PCMH_sub2"/>
</dbReference>
<dbReference type="Proteomes" id="UP000298030">
    <property type="component" value="Unassembled WGS sequence"/>
</dbReference>
<dbReference type="EMBL" id="QPFP01000074">
    <property type="protein sequence ID" value="TEB23722.1"/>
    <property type="molecule type" value="Genomic_DNA"/>
</dbReference>
<proteinExistence type="inferred from homology"/>
<reference evidence="7 8" key="1">
    <citation type="journal article" date="2019" name="Nat. Ecol. Evol.">
        <title>Megaphylogeny resolves global patterns of mushroom evolution.</title>
        <authorList>
            <person name="Varga T."/>
            <person name="Krizsan K."/>
            <person name="Foldi C."/>
            <person name="Dima B."/>
            <person name="Sanchez-Garcia M."/>
            <person name="Sanchez-Ramirez S."/>
            <person name="Szollosi G.J."/>
            <person name="Szarkandi J.G."/>
            <person name="Papp V."/>
            <person name="Albert L."/>
            <person name="Andreopoulos W."/>
            <person name="Angelini C."/>
            <person name="Antonin V."/>
            <person name="Barry K.W."/>
            <person name="Bougher N.L."/>
            <person name="Buchanan P."/>
            <person name="Buyck B."/>
            <person name="Bense V."/>
            <person name="Catcheside P."/>
            <person name="Chovatia M."/>
            <person name="Cooper J."/>
            <person name="Damon W."/>
            <person name="Desjardin D."/>
            <person name="Finy P."/>
            <person name="Geml J."/>
            <person name="Haridas S."/>
            <person name="Hughes K."/>
            <person name="Justo A."/>
            <person name="Karasinski D."/>
            <person name="Kautmanova I."/>
            <person name="Kiss B."/>
            <person name="Kocsube S."/>
            <person name="Kotiranta H."/>
            <person name="LaButti K.M."/>
            <person name="Lechner B.E."/>
            <person name="Liimatainen K."/>
            <person name="Lipzen A."/>
            <person name="Lukacs Z."/>
            <person name="Mihaltcheva S."/>
            <person name="Morgado L.N."/>
            <person name="Niskanen T."/>
            <person name="Noordeloos M.E."/>
            <person name="Ohm R.A."/>
            <person name="Ortiz-Santana B."/>
            <person name="Ovrebo C."/>
            <person name="Racz N."/>
            <person name="Riley R."/>
            <person name="Savchenko A."/>
            <person name="Shiryaev A."/>
            <person name="Soop K."/>
            <person name="Spirin V."/>
            <person name="Szebenyi C."/>
            <person name="Tomsovsky M."/>
            <person name="Tulloss R.E."/>
            <person name="Uehling J."/>
            <person name="Grigoriev I.V."/>
            <person name="Vagvolgyi C."/>
            <person name="Papp T."/>
            <person name="Martin F.M."/>
            <person name="Miettinen O."/>
            <person name="Hibbett D.S."/>
            <person name="Nagy L.G."/>
        </authorList>
    </citation>
    <scope>NUCLEOTIDE SEQUENCE [LARGE SCALE GENOMIC DNA]</scope>
    <source>
        <strain evidence="7 8">FP101781</strain>
    </source>
</reference>
<dbReference type="Gene3D" id="3.30.43.10">
    <property type="entry name" value="Uridine Diphospho-n-acetylenolpyruvylglucosamine Reductase, domain 2"/>
    <property type="match status" value="1"/>
</dbReference>
<dbReference type="InterPro" id="IPR006094">
    <property type="entry name" value="Oxid_FAD_bind_N"/>
</dbReference>
<organism evidence="7 8">
    <name type="scientific">Coprinellus micaceus</name>
    <name type="common">Glistening ink-cap mushroom</name>
    <name type="synonym">Coprinus micaceus</name>
    <dbReference type="NCBI Taxonomy" id="71717"/>
    <lineage>
        <taxon>Eukaryota</taxon>
        <taxon>Fungi</taxon>
        <taxon>Dikarya</taxon>
        <taxon>Basidiomycota</taxon>
        <taxon>Agaricomycotina</taxon>
        <taxon>Agaricomycetes</taxon>
        <taxon>Agaricomycetidae</taxon>
        <taxon>Agaricales</taxon>
        <taxon>Agaricineae</taxon>
        <taxon>Psathyrellaceae</taxon>
        <taxon>Coprinellus</taxon>
    </lineage>
</organism>
<name>A0A4Y7SPL6_COPMI</name>
<dbReference type="OrthoDB" id="415825at2759"/>
<keyword evidence="4" id="KW-0274">FAD</keyword>
<comment type="cofactor">
    <cofactor evidence="1">
        <name>FAD</name>
        <dbReference type="ChEBI" id="CHEBI:57692"/>
    </cofactor>
</comment>
<evidence type="ECO:0000256" key="5">
    <source>
        <dbReference type="ARBA" id="ARBA00023002"/>
    </source>
</evidence>
<dbReference type="InterPro" id="IPR016166">
    <property type="entry name" value="FAD-bd_PCMH"/>
</dbReference>
<dbReference type="GO" id="GO:0071949">
    <property type="term" value="F:FAD binding"/>
    <property type="evidence" value="ECO:0007669"/>
    <property type="project" value="InterPro"/>
</dbReference>
<evidence type="ECO:0000313" key="7">
    <source>
        <dbReference type="EMBL" id="TEB23722.1"/>
    </source>
</evidence>
<dbReference type="InterPro" id="IPR036318">
    <property type="entry name" value="FAD-bd_PCMH-like_sf"/>
</dbReference>
<evidence type="ECO:0000256" key="2">
    <source>
        <dbReference type="ARBA" id="ARBA00005466"/>
    </source>
</evidence>
<sequence length="152" mass="16060">MSLSDFTASIKGDAITPSHPNYPSSIARWAKNAERNARVVVFVKDTADVAQAISYARANELPIAIRGGGHNAAGTSSVEDGLVVDLSKYLNGVRVDEEKRLAYVGGGAKWRDVDEEAIKYGLATVGGRVNDTGVAGSVLCVKPSTVPLLKFL</sequence>
<dbReference type="SUPFAM" id="SSF56176">
    <property type="entry name" value="FAD-binding/transporter-associated domain-like"/>
    <property type="match status" value="1"/>
</dbReference>
<dbReference type="STRING" id="71717.A0A4Y7SPL6"/>
<comment type="similarity">
    <text evidence="2">Belongs to the oxygen-dependent FAD-linked oxidoreductase family.</text>
</comment>
<gene>
    <name evidence="7" type="ORF">FA13DRAFT_1797766</name>
</gene>
<dbReference type="InterPro" id="IPR016167">
    <property type="entry name" value="FAD-bd_PCMH_sub1"/>
</dbReference>
<comment type="caution">
    <text evidence="7">The sequence shown here is derived from an EMBL/GenBank/DDBJ whole genome shotgun (WGS) entry which is preliminary data.</text>
</comment>
<dbReference type="Pfam" id="PF01565">
    <property type="entry name" value="FAD_binding_4"/>
    <property type="match status" value="1"/>
</dbReference>
<feature type="domain" description="FAD-binding PCMH-type" evidence="6">
    <location>
        <begin position="32"/>
        <end position="152"/>
    </location>
</feature>
<evidence type="ECO:0000313" key="8">
    <source>
        <dbReference type="Proteomes" id="UP000298030"/>
    </source>
</evidence>
<dbReference type="PROSITE" id="PS51387">
    <property type="entry name" value="FAD_PCMH"/>
    <property type="match status" value="1"/>
</dbReference>
<dbReference type="PANTHER" id="PTHR42973:SF39">
    <property type="entry name" value="FAD-BINDING PCMH-TYPE DOMAIN-CONTAINING PROTEIN"/>
    <property type="match status" value="1"/>
</dbReference>
<dbReference type="GO" id="GO:0016491">
    <property type="term" value="F:oxidoreductase activity"/>
    <property type="evidence" value="ECO:0007669"/>
    <property type="project" value="UniProtKB-KW"/>
</dbReference>
<evidence type="ECO:0000256" key="1">
    <source>
        <dbReference type="ARBA" id="ARBA00001974"/>
    </source>
</evidence>
<keyword evidence="8" id="KW-1185">Reference proteome</keyword>
<dbReference type="Gene3D" id="3.30.465.10">
    <property type="match status" value="1"/>
</dbReference>
<dbReference type="AlphaFoldDB" id="A0A4Y7SPL6"/>
<dbReference type="PANTHER" id="PTHR42973">
    <property type="entry name" value="BINDING OXIDOREDUCTASE, PUTATIVE (AFU_ORTHOLOGUE AFUA_1G17690)-RELATED"/>
    <property type="match status" value="1"/>
</dbReference>
<accession>A0A4Y7SPL6</accession>
<evidence type="ECO:0000259" key="6">
    <source>
        <dbReference type="PROSITE" id="PS51387"/>
    </source>
</evidence>
<keyword evidence="5" id="KW-0560">Oxidoreductase</keyword>
<evidence type="ECO:0000256" key="4">
    <source>
        <dbReference type="ARBA" id="ARBA00022827"/>
    </source>
</evidence>
<protein>
    <submittedName>
        <fullName evidence="7">FAD-binding domain-containing protein</fullName>
    </submittedName>
</protein>
<dbReference type="InterPro" id="IPR050416">
    <property type="entry name" value="FAD-linked_Oxidoreductase"/>
</dbReference>